<gene>
    <name evidence="2" type="ORF">V0R50_18450</name>
</gene>
<feature type="domain" description="Fungal lipase-type" evidence="1">
    <location>
        <begin position="232"/>
        <end position="360"/>
    </location>
</feature>
<organism evidence="2 3">
    <name type="scientific">Pseudomonas ulcerans</name>
    <dbReference type="NCBI Taxonomy" id="3115852"/>
    <lineage>
        <taxon>Bacteria</taxon>
        <taxon>Pseudomonadati</taxon>
        <taxon>Pseudomonadota</taxon>
        <taxon>Gammaproteobacteria</taxon>
        <taxon>Pseudomonadales</taxon>
        <taxon>Pseudomonadaceae</taxon>
        <taxon>Pseudomonas</taxon>
    </lineage>
</organism>
<sequence>MPITALQVAAEQTPTGPLKNGLTYLAQQRAEQENAEFWRVEVRDFAPIDAVAHLPTPDKTRKPYPSIFLKQAVLPSPDQPGVALGPNTHNVLEVKALRAYSPLLSHDKAFCALNAYHLSVMCMLSYAPFNLKREDHPIPKNPPYEKPGCIGRVLQEQLARCERPTYFGEAGPYQLLLEEVPYSKRLEVVPYDPDRYKTEARAGWEYPESVHFLHDDGDNQAFITHNDRMVLISVRGTAGPLDALRDMDARQVSYAPDPEGKSEAHRGFYRAFEAVQKFVDIYLRAFYTGNQTLMVCGHSLGGAIALLLAEWLRRKPGQPKVILYTIGAPRAGNQSFVKAASDLTHYRIVNHNDPVPGVPSTWMDAEWRLALPGTAMLIAAVGSPWLGIVLTLGGLINLKDDDYEHHGDQWHLIPRNPEAKNKRALLWQPGCAAISEKACAEYAAQLELEGDMPRRDGLARQLFHLGDHSSDGGYSRGLLTTLLRWYASVRHRDGQLFTADERKQLLKQLAPLKSELENPIPLRFEDFRKNLSRRSYRRFSQASNTELRSIFHSGAQQLESLRQREARDLTRSQKRLKAQAERILTWQDVFGELPQSPALLEQIEAWLDQPATRKAAEIAKVFERIDDTGLYA</sequence>
<dbReference type="Gene3D" id="3.40.50.1820">
    <property type="entry name" value="alpha/beta hydrolase"/>
    <property type="match status" value="1"/>
</dbReference>
<dbReference type="PANTHER" id="PTHR45856:SF24">
    <property type="entry name" value="FUNGAL LIPASE-LIKE DOMAIN-CONTAINING PROTEIN"/>
    <property type="match status" value="1"/>
</dbReference>
<dbReference type="GO" id="GO:0016787">
    <property type="term" value="F:hydrolase activity"/>
    <property type="evidence" value="ECO:0007669"/>
    <property type="project" value="UniProtKB-KW"/>
</dbReference>
<dbReference type="SUPFAM" id="SSF53474">
    <property type="entry name" value="alpha/beta-Hydrolases"/>
    <property type="match status" value="1"/>
</dbReference>
<comment type="caution">
    <text evidence="2">The sequence shown here is derived from an EMBL/GenBank/DDBJ whole genome shotgun (WGS) entry which is preliminary data.</text>
</comment>
<dbReference type="EMBL" id="JAZDQJ010000022">
    <property type="protein sequence ID" value="MEE1935215.1"/>
    <property type="molecule type" value="Genomic_DNA"/>
</dbReference>
<keyword evidence="2" id="KW-0378">Hydrolase</keyword>
<dbReference type="InterPro" id="IPR002921">
    <property type="entry name" value="Fungal_lipase-type"/>
</dbReference>
<dbReference type="Proteomes" id="UP001335100">
    <property type="component" value="Unassembled WGS sequence"/>
</dbReference>
<dbReference type="EC" id="3.1.1.-" evidence="2"/>
<dbReference type="Pfam" id="PF01764">
    <property type="entry name" value="Lipase_3"/>
    <property type="match status" value="1"/>
</dbReference>
<evidence type="ECO:0000259" key="1">
    <source>
        <dbReference type="Pfam" id="PF01764"/>
    </source>
</evidence>
<evidence type="ECO:0000313" key="3">
    <source>
        <dbReference type="Proteomes" id="UP001335100"/>
    </source>
</evidence>
<accession>A0ABU7HUI9</accession>
<keyword evidence="3" id="KW-1185">Reference proteome</keyword>
<reference evidence="2 3" key="1">
    <citation type="submission" date="2024-01" db="EMBL/GenBank/DDBJ databases">
        <title>Unpublished Manusciprt.</title>
        <authorList>
            <person name="Duman M."/>
            <person name="Valdes E.G."/>
            <person name="Ajmi N."/>
            <person name="Altun S."/>
            <person name="Saticioglu I.B."/>
        </authorList>
    </citation>
    <scope>NUCLEOTIDE SEQUENCE [LARGE SCALE GENOMIC DNA]</scope>
    <source>
        <strain evidence="2 3">148P</strain>
    </source>
</reference>
<proteinExistence type="predicted"/>
<dbReference type="InterPro" id="IPR029058">
    <property type="entry name" value="AB_hydrolase_fold"/>
</dbReference>
<dbReference type="CDD" id="cd00519">
    <property type="entry name" value="Lipase_3"/>
    <property type="match status" value="1"/>
</dbReference>
<name>A0ABU7HUI9_9PSED</name>
<dbReference type="RefSeq" id="WP_330075968.1">
    <property type="nucleotide sequence ID" value="NZ_JAZDQJ010000022.1"/>
</dbReference>
<dbReference type="InterPro" id="IPR051218">
    <property type="entry name" value="Sec_MonoDiacylglyc_Lipase"/>
</dbReference>
<protein>
    <submittedName>
        <fullName evidence="2">Lipase family protein</fullName>
        <ecNumber evidence="2">3.1.1.-</ecNumber>
    </submittedName>
</protein>
<evidence type="ECO:0000313" key="2">
    <source>
        <dbReference type="EMBL" id="MEE1935215.1"/>
    </source>
</evidence>
<dbReference type="PANTHER" id="PTHR45856">
    <property type="entry name" value="ALPHA/BETA-HYDROLASES SUPERFAMILY PROTEIN"/>
    <property type="match status" value="1"/>
</dbReference>